<keyword evidence="2" id="KW-1185">Reference proteome</keyword>
<sequence length="88" mass="10021">MVKPVGVYRSVCEKQTPTFPTRMTGFPYQMGSCGLLMKLQDNSPRHAQTIFAVGDTKKMRACQSLCANTDAYTSPQPREHTPRHRRIY</sequence>
<evidence type="ECO:0000313" key="2">
    <source>
        <dbReference type="Proteomes" id="UP000327468"/>
    </source>
</evidence>
<dbReference type="EMBL" id="VFJC01000008">
    <property type="protein sequence ID" value="KAB5571249.1"/>
    <property type="molecule type" value="Genomic_DNA"/>
</dbReference>
<proteinExistence type="predicted"/>
<reference evidence="1 2" key="1">
    <citation type="submission" date="2019-06" db="EMBL/GenBank/DDBJ databases">
        <title>A chromosome-scale genome assembly of the striped catfish, Pangasianodon hypophthalmus.</title>
        <authorList>
            <person name="Wen M."/>
            <person name="Zahm M."/>
            <person name="Roques C."/>
            <person name="Cabau C."/>
            <person name="Klopp C."/>
            <person name="Donnadieu C."/>
            <person name="Jouanno E."/>
            <person name="Avarre J.-C."/>
            <person name="Campet M."/>
            <person name="Ha T.T.T."/>
            <person name="Dugue R."/>
            <person name="Lampietro C."/>
            <person name="Louis A."/>
            <person name="Herpin A."/>
            <person name="Echchiki A."/>
            <person name="Berthelot C."/>
            <person name="Parey E."/>
            <person name="Roest-Crollius H."/>
            <person name="Braasch I."/>
            <person name="Postlethwait J."/>
            <person name="Bobe J."/>
            <person name="Montfort J."/>
            <person name="Bouchez O."/>
            <person name="Begum T."/>
            <person name="Schartl M."/>
            <person name="Guiguen Y."/>
        </authorList>
    </citation>
    <scope>NUCLEOTIDE SEQUENCE [LARGE SCALE GENOMIC DNA]</scope>
    <source>
        <strain evidence="1 2">Indonesia</strain>
        <tissue evidence="1">Blood</tissue>
    </source>
</reference>
<protein>
    <submittedName>
        <fullName evidence="1">Uncharacterized protein</fullName>
    </submittedName>
</protein>
<accession>A0A5N5NVN3</accession>
<organism evidence="1 2">
    <name type="scientific">Pangasianodon hypophthalmus</name>
    <name type="common">Striped catfish</name>
    <name type="synonym">Helicophagus hypophthalmus</name>
    <dbReference type="NCBI Taxonomy" id="310915"/>
    <lineage>
        <taxon>Eukaryota</taxon>
        <taxon>Metazoa</taxon>
        <taxon>Chordata</taxon>
        <taxon>Craniata</taxon>
        <taxon>Vertebrata</taxon>
        <taxon>Euteleostomi</taxon>
        <taxon>Actinopterygii</taxon>
        <taxon>Neopterygii</taxon>
        <taxon>Teleostei</taxon>
        <taxon>Ostariophysi</taxon>
        <taxon>Siluriformes</taxon>
        <taxon>Pangasiidae</taxon>
        <taxon>Pangasianodon</taxon>
    </lineage>
</organism>
<name>A0A5N5NVN3_PANHP</name>
<dbReference type="Proteomes" id="UP000327468">
    <property type="component" value="Chromosome 7"/>
</dbReference>
<comment type="caution">
    <text evidence="1">The sequence shown here is derived from an EMBL/GenBank/DDBJ whole genome shotgun (WGS) entry which is preliminary data.</text>
</comment>
<evidence type="ECO:0000313" key="1">
    <source>
        <dbReference type="EMBL" id="KAB5571249.1"/>
    </source>
</evidence>
<gene>
    <name evidence="1" type="ORF">PHYPO_G00222860</name>
</gene>
<dbReference type="AlphaFoldDB" id="A0A5N5NVN3"/>